<dbReference type="InterPro" id="IPR003425">
    <property type="entry name" value="CCB3/YggT"/>
</dbReference>
<dbReference type="GO" id="GO:0016020">
    <property type="term" value="C:membrane"/>
    <property type="evidence" value="ECO:0007669"/>
    <property type="project" value="InterPro"/>
</dbReference>
<dbReference type="Pfam" id="PF02325">
    <property type="entry name" value="CCB3_YggT"/>
    <property type="match status" value="1"/>
</dbReference>
<dbReference type="EMBL" id="CADCVD010000080">
    <property type="protein sequence ID" value="CAA9445298.1"/>
    <property type="molecule type" value="Genomic_DNA"/>
</dbReference>
<protein>
    <recommendedName>
        <fullName evidence="3">Cell division integral membrane protein, YggT and half-length relatives</fullName>
    </recommendedName>
</protein>
<name>A0A6J4QHQ9_9ACTN</name>
<reference evidence="2" key="1">
    <citation type="submission" date="2020-02" db="EMBL/GenBank/DDBJ databases">
        <authorList>
            <person name="Meier V. D."/>
        </authorList>
    </citation>
    <scope>NUCLEOTIDE SEQUENCE</scope>
    <source>
        <strain evidence="2">AVDCRST_MAG37</strain>
    </source>
</reference>
<gene>
    <name evidence="2" type="ORF">AVDCRST_MAG37-1764</name>
</gene>
<dbReference type="AlphaFoldDB" id="A0A6J4QHQ9"/>
<evidence type="ECO:0000313" key="2">
    <source>
        <dbReference type="EMBL" id="CAA9445298.1"/>
    </source>
</evidence>
<feature type="transmembrane region" description="Helical" evidence="1">
    <location>
        <begin position="89"/>
        <end position="113"/>
    </location>
</feature>
<sequence>MAIWTALALAQDYFGFSVAQLLANIVVYAYYILFGFIIASILFSFFPRYPSNPFLQAVYSAVRAVVDPILMPIRSVIPTLKLGGFALDLSPLVAIIGLSIGRSLLLIIIGNFIEPVTG</sequence>
<keyword evidence="1" id="KW-1133">Transmembrane helix</keyword>
<keyword evidence="1" id="KW-0812">Transmembrane</keyword>
<keyword evidence="1" id="KW-0472">Membrane</keyword>
<proteinExistence type="predicted"/>
<evidence type="ECO:0008006" key="3">
    <source>
        <dbReference type="Google" id="ProtNLM"/>
    </source>
</evidence>
<organism evidence="2">
    <name type="scientific">uncultured Rubrobacteraceae bacterium</name>
    <dbReference type="NCBI Taxonomy" id="349277"/>
    <lineage>
        <taxon>Bacteria</taxon>
        <taxon>Bacillati</taxon>
        <taxon>Actinomycetota</taxon>
        <taxon>Rubrobacteria</taxon>
        <taxon>Rubrobacterales</taxon>
        <taxon>Rubrobacteraceae</taxon>
        <taxon>environmental samples</taxon>
    </lineage>
</organism>
<feature type="transmembrane region" description="Helical" evidence="1">
    <location>
        <begin position="21"/>
        <end position="46"/>
    </location>
</feature>
<evidence type="ECO:0000256" key="1">
    <source>
        <dbReference type="SAM" id="Phobius"/>
    </source>
</evidence>
<accession>A0A6J4QHQ9</accession>